<comment type="caution">
    <text evidence="1">The sequence shown here is derived from an EMBL/GenBank/DDBJ whole genome shotgun (WGS) entry which is preliminary data.</text>
</comment>
<organism evidence="1 2">
    <name type="scientific">Cirrhinus mrigala</name>
    <name type="common">Mrigala</name>
    <dbReference type="NCBI Taxonomy" id="683832"/>
    <lineage>
        <taxon>Eukaryota</taxon>
        <taxon>Metazoa</taxon>
        <taxon>Chordata</taxon>
        <taxon>Craniata</taxon>
        <taxon>Vertebrata</taxon>
        <taxon>Euteleostomi</taxon>
        <taxon>Actinopterygii</taxon>
        <taxon>Neopterygii</taxon>
        <taxon>Teleostei</taxon>
        <taxon>Ostariophysi</taxon>
        <taxon>Cypriniformes</taxon>
        <taxon>Cyprinidae</taxon>
        <taxon>Labeoninae</taxon>
        <taxon>Labeonini</taxon>
        <taxon>Cirrhinus</taxon>
    </lineage>
</organism>
<feature type="non-terminal residue" evidence="1">
    <location>
        <position position="60"/>
    </location>
</feature>
<feature type="non-terminal residue" evidence="1">
    <location>
        <position position="1"/>
    </location>
</feature>
<evidence type="ECO:0000313" key="1">
    <source>
        <dbReference type="EMBL" id="KAL0180363.1"/>
    </source>
</evidence>
<dbReference type="AlphaFoldDB" id="A0ABD0Q3W2"/>
<proteinExistence type="predicted"/>
<dbReference type="Proteomes" id="UP001529510">
    <property type="component" value="Unassembled WGS sequence"/>
</dbReference>
<dbReference type="EMBL" id="JAMKFB020000012">
    <property type="protein sequence ID" value="KAL0180363.1"/>
    <property type="molecule type" value="Genomic_DNA"/>
</dbReference>
<keyword evidence="2" id="KW-1185">Reference proteome</keyword>
<reference evidence="1 2" key="1">
    <citation type="submission" date="2024-05" db="EMBL/GenBank/DDBJ databases">
        <title>Genome sequencing and assembly of Indian major carp, Cirrhinus mrigala (Hamilton, 1822).</title>
        <authorList>
            <person name="Mohindra V."/>
            <person name="Chowdhury L.M."/>
            <person name="Lal K."/>
            <person name="Jena J.K."/>
        </authorList>
    </citation>
    <scope>NUCLEOTIDE SEQUENCE [LARGE SCALE GENOMIC DNA]</scope>
    <source>
        <strain evidence="1">CM1030</strain>
        <tissue evidence="1">Blood</tissue>
    </source>
</reference>
<evidence type="ECO:0000313" key="2">
    <source>
        <dbReference type="Proteomes" id="UP001529510"/>
    </source>
</evidence>
<gene>
    <name evidence="1" type="ORF">M9458_025805</name>
</gene>
<sequence length="60" mass="6637">GNISVTSVTLVPWKKGTETLRPPATILNCAECWDASRLLSINLSEWMHAAILYTRMYGGV</sequence>
<accession>A0ABD0Q3W2</accession>
<name>A0ABD0Q3W2_CIRMR</name>
<protein>
    <submittedName>
        <fullName evidence="1">Uncharacterized protein</fullName>
    </submittedName>
</protein>